<evidence type="ECO:0000256" key="11">
    <source>
        <dbReference type="PIRSR" id="PIRSR602640-3"/>
    </source>
</evidence>
<organism evidence="14 15">
    <name type="scientific">Erpetoichthys calabaricus</name>
    <name type="common">Rope fish</name>
    <name type="synonym">Calamoichthys calabaricus</name>
    <dbReference type="NCBI Taxonomy" id="27687"/>
    <lineage>
        <taxon>Eukaryota</taxon>
        <taxon>Metazoa</taxon>
        <taxon>Chordata</taxon>
        <taxon>Craniata</taxon>
        <taxon>Vertebrata</taxon>
        <taxon>Euteleostomi</taxon>
        <taxon>Actinopterygii</taxon>
        <taxon>Polypteriformes</taxon>
        <taxon>Polypteridae</taxon>
        <taxon>Erpetoichthys</taxon>
    </lineage>
</organism>
<feature type="disulfide bond" description="In form B" evidence="11">
    <location>
        <begin position="72"/>
        <end position="386"/>
    </location>
</feature>
<dbReference type="InterPro" id="IPR011042">
    <property type="entry name" value="6-blade_b-propeller_TolB-like"/>
</dbReference>
<keyword evidence="15" id="KW-1185">Reference proteome</keyword>
<keyword evidence="6 10" id="KW-0106">Calcium</keyword>
<evidence type="ECO:0000256" key="9">
    <source>
        <dbReference type="PIRSR" id="PIRSR602640-1"/>
    </source>
</evidence>
<feature type="binding site" evidence="10">
    <location>
        <position position="301"/>
    </location>
    <ligand>
        <name>Ca(2+)</name>
        <dbReference type="ChEBI" id="CHEBI:29108"/>
        <label>1</label>
        <note>catalytic</note>
    </ligand>
</feature>
<dbReference type="InterPro" id="IPR002640">
    <property type="entry name" value="Arylesterase"/>
</dbReference>
<evidence type="ECO:0000256" key="6">
    <source>
        <dbReference type="ARBA" id="ARBA00022837"/>
    </source>
</evidence>
<dbReference type="EC" id="3.1.1.2" evidence="13"/>
<accession>A0A8C4SM13</accession>
<keyword evidence="3 10" id="KW-0479">Metal-binding</keyword>
<dbReference type="SUPFAM" id="SSF63829">
    <property type="entry name" value="Calcium-dependent phosphotriesterase"/>
    <property type="match status" value="1"/>
</dbReference>
<dbReference type="FunFam" id="2.120.10.30:FF:000023">
    <property type="entry name" value="Serum paraoxonase/arylesterase 2"/>
    <property type="match status" value="1"/>
</dbReference>
<evidence type="ECO:0000256" key="10">
    <source>
        <dbReference type="PIRSR" id="PIRSR602640-2"/>
    </source>
</evidence>
<feature type="binding site" evidence="10">
    <location>
        <position position="200"/>
    </location>
    <ligand>
        <name>Ca(2+)</name>
        <dbReference type="ChEBI" id="CHEBI:29108"/>
        <label>1</label>
        <note>catalytic</note>
    </ligand>
</feature>
<dbReference type="AlphaFoldDB" id="A0A8C4SM13"/>
<dbReference type="GO" id="GO:0046872">
    <property type="term" value="F:metal ion binding"/>
    <property type="evidence" value="ECO:0007669"/>
    <property type="project" value="UniProtKB-KW"/>
</dbReference>
<reference evidence="14" key="3">
    <citation type="submission" date="2025-09" db="UniProtKB">
        <authorList>
            <consortium name="Ensembl"/>
        </authorList>
    </citation>
    <scope>IDENTIFICATION</scope>
</reference>
<name>A0A8C4SM13_ERPCA</name>
<evidence type="ECO:0000256" key="7">
    <source>
        <dbReference type="ARBA" id="ARBA00023157"/>
    </source>
</evidence>
<dbReference type="GeneTree" id="ENSGT00390000008932"/>
<feature type="active site" description="Proton acceptor" evidence="9">
    <location>
        <position position="144"/>
    </location>
</feature>
<comment type="PTM">
    <text evidence="12">Glycosylated.</text>
</comment>
<dbReference type="Gene3D" id="2.120.10.30">
    <property type="entry name" value="TolB, C-terminal domain"/>
    <property type="match status" value="1"/>
</dbReference>
<dbReference type="GO" id="GO:0004064">
    <property type="term" value="F:arylesterase activity"/>
    <property type="evidence" value="ECO:0007669"/>
    <property type="project" value="UniProtKB-UniRule"/>
</dbReference>
<comment type="cofactor">
    <cofactor evidence="10 13">
        <name>Ca(2+)</name>
        <dbReference type="ChEBI" id="CHEBI:29108"/>
    </cofactor>
    <text evidence="10 13">Binds 2 calcium ions per subunit.</text>
</comment>
<dbReference type="PANTHER" id="PTHR11799">
    <property type="entry name" value="PARAOXONASE"/>
    <property type="match status" value="1"/>
</dbReference>
<dbReference type="Proteomes" id="UP000694620">
    <property type="component" value="Chromosome 13"/>
</dbReference>
<comment type="similarity">
    <text evidence="2 13">Belongs to the paraoxonase family.</text>
</comment>
<evidence type="ECO:0000256" key="8">
    <source>
        <dbReference type="ARBA" id="ARBA00023180"/>
    </source>
</evidence>
<evidence type="ECO:0000313" key="15">
    <source>
        <dbReference type="Proteomes" id="UP000694620"/>
    </source>
</evidence>
<sequence length="394" mass="43840">MGGNSEVLNSAHTPLAELSATPKGAQHNPMEKVIGLPIIACIVIAILGERFVNFRARLWPSREIKQNHLPNCQLIQGIDHGSEDITVLPNGLALFSSGLKYPMMPNYGSDAPGNLYVMNLEEDTPTLSELKISQGFDLISFNPHGISTYIDKEDNMVYVFVVNHLHPHFTSHVEIFKFVEEDKSLTHLKTITHELLTNVNDIVAVGPESFYATNDHYFKDQSLRFLEKVLGLAWCNVVYYSPEEVKVVGNGLHFANGINLSPDSKYLYVADIFGSCIHILEVQEDKNLTPVKVLHLGTLVDNIDVDQETGDLWVGCHPNGWKMFNYNPEVPPGSEVLQIKNIHSEKPMVFQAYADNGSVIQGSSVAVPYKGRKLLIGTIFHKALLCDLNPLHSD</sequence>
<dbReference type="InterPro" id="IPR051288">
    <property type="entry name" value="Serum_paraoxonase/arylesterase"/>
</dbReference>
<evidence type="ECO:0000256" key="12">
    <source>
        <dbReference type="PIRSR" id="PIRSR602640-4"/>
    </source>
</evidence>
<proteinExistence type="inferred from homology"/>
<keyword evidence="5 13" id="KW-0378">Hydrolase</keyword>
<reference evidence="14" key="1">
    <citation type="submission" date="2021-06" db="EMBL/GenBank/DDBJ databases">
        <authorList>
            <consortium name="Wellcome Sanger Institute Data Sharing"/>
        </authorList>
    </citation>
    <scope>NUCLEOTIDE SEQUENCE [LARGE SCALE GENOMIC DNA]</scope>
</reference>
<evidence type="ECO:0000313" key="14">
    <source>
        <dbReference type="Ensembl" id="ENSECRP00000019672.1"/>
    </source>
</evidence>
<evidence type="ECO:0000256" key="2">
    <source>
        <dbReference type="ARBA" id="ARBA00008595"/>
    </source>
</evidence>
<feature type="glycosylation site" description="N-linked (GlcNAc...) asparagine" evidence="12">
    <location>
        <position position="356"/>
    </location>
</feature>
<comment type="catalytic activity">
    <reaction evidence="1 13">
        <text>a phenyl acetate + H2O = a phenol + acetate + H(+)</text>
        <dbReference type="Rhea" id="RHEA:17309"/>
        <dbReference type="ChEBI" id="CHEBI:15377"/>
        <dbReference type="ChEBI" id="CHEBI:15378"/>
        <dbReference type="ChEBI" id="CHEBI:30089"/>
        <dbReference type="ChEBI" id="CHEBI:33853"/>
        <dbReference type="ChEBI" id="CHEBI:140310"/>
        <dbReference type="EC" id="3.1.1.2"/>
    </reaction>
</comment>
<dbReference type="PANTHER" id="PTHR11799:SF12">
    <property type="entry name" value="PARAOXONASE-RELATED"/>
    <property type="match status" value="1"/>
</dbReference>
<keyword evidence="4" id="KW-0732">Signal</keyword>
<evidence type="ECO:0000256" key="4">
    <source>
        <dbReference type="ARBA" id="ARBA00022729"/>
    </source>
</evidence>
<keyword evidence="8 12" id="KW-0325">Glycoprotein</keyword>
<feature type="binding site" evidence="10">
    <location>
        <position position="83"/>
    </location>
    <ligand>
        <name>Ca(2+)</name>
        <dbReference type="ChEBI" id="CHEBI:29108"/>
        <label>1</label>
        <note>catalytic</note>
    </ligand>
</feature>
<protein>
    <recommendedName>
        <fullName evidence="13">Paraoxonase</fullName>
        <ecNumber evidence="13">3.1.1.2</ecNumber>
    </recommendedName>
</protein>
<dbReference type="Pfam" id="PF01731">
    <property type="entry name" value="Arylesterase"/>
    <property type="match status" value="1"/>
</dbReference>
<dbReference type="Ensembl" id="ENSECRT00000020072.1">
    <property type="protein sequence ID" value="ENSECRP00000019672.1"/>
    <property type="gene ID" value="ENSECRG00000013158.1"/>
</dbReference>
<evidence type="ECO:0000256" key="1">
    <source>
        <dbReference type="ARBA" id="ARBA00000368"/>
    </source>
</evidence>
<feature type="binding site" evidence="10">
    <location>
        <position position="256"/>
    </location>
    <ligand>
        <name>Ca(2+)</name>
        <dbReference type="ChEBI" id="CHEBI:29108"/>
        <label>1</label>
        <note>catalytic</note>
    </ligand>
</feature>
<gene>
    <name evidence="14" type="primary">LOC114663375</name>
</gene>
<evidence type="ECO:0000256" key="5">
    <source>
        <dbReference type="ARBA" id="ARBA00022801"/>
    </source>
</evidence>
<keyword evidence="7 11" id="KW-1015">Disulfide bond</keyword>
<feature type="binding site" evidence="10">
    <location>
        <position position="146"/>
    </location>
    <ligand>
        <name>Ca(2+)</name>
        <dbReference type="ChEBI" id="CHEBI:29108"/>
        <label>1</label>
        <note>catalytic</note>
    </ligand>
</feature>
<evidence type="ECO:0000256" key="13">
    <source>
        <dbReference type="RuleBase" id="RU368025"/>
    </source>
</evidence>
<reference evidence="14" key="2">
    <citation type="submission" date="2025-08" db="UniProtKB">
        <authorList>
            <consortium name="Ensembl"/>
        </authorList>
    </citation>
    <scope>IDENTIFICATION</scope>
</reference>
<feature type="binding site" evidence="10">
    <location>
        <position position="84"/>
    </location>
    <ligand>
        <name>Ca(2+)</name>
        <dbReference type="ChEBI" id="CHEBI:29108"/>
        <label>1</label>
        <note>catalytic</note>
    </ligand>
</feature>
<feature type="binding site" evidence="10">
    <location>
        <position position="201"/>
    </location>
    <ligand>
        <name>Ca(2+)</name>
        <dbReference type="ChEBI" id="CHEBI:29108"/>
        <label>1</label>
        <note>catalytic</note>
    </ligand>
</feature>
<evidence type="ECO:0000256" key="3">
    <source>
        <dbReference type="ARBA" id="ARBA00022723"/>
    </source>
</evidence>
<dbReference type="PRINTS" id="PR01785">
    <property type="entry name" value="PARAOXONASE"/>
</dbReference>
<feature type="binding site" evidence="10">
    <location>
        <position position="302"/>
    </location>
    <ligand>
        <name>Ca(2+)</name>
        <dbReference type="ChEBI" id="CHEBI:29108"/>
        <label>1</label>
        <note>catalytic</note>
    </ligand>
</feature>